<dbReference type="Proteomes" id="UP000798602">
    <property type="component" value="Unassembled WGS sequence"/>
</dbReference>
<protein>
    <submittedName>
        <fullName evidence="3">Cyclic nucleotide-binding domain-containing protein</fullName>
    </submittedName>
</protein>
<dbReference type="SUPFAM" id="SSF51206">
    <property type="entry name" value="cAMP-binding domain-like"/>
    <property type="match status" value="1"/>
</dbReference>
<sequence>MDLKIISEKIWKLSASSLEKLEAISEIISFPKGEILFHQNKIETDIYFLKKGIVRAFSEIDGSQITFWFGLEGDVVLSMNSYVNKKPGYETIELLEDSEFYKIKTSKLNDLYLKDLELSNWGRKLAEQELIKVEKRLIDRQFLSASERYKQLLMLYPQLIKRVALVHIASFLGITAVSLSRIRSMVK</sequence>
<dbReference type="InterPro" id="IPR014710">
    <property type="entry name" value="RmlC-like_jellyroll"/>
</dbReference>
<feature type="transmembrane region" description="Helical" evidence="1">
    <location>
        <begin position="163"/>
        <end position="182"/>
    </location>
</feature>
<keyword evidence="1" id="KW-1133">Transmembrane helix</keyword>
<feature type="domain" description="Cyclic nucleotide-binding" evidence="2">
    <location>
        <begin position="28"/>
        <end position="114"/>
    </location>
</feature>
<dbReference type="RefSeq" id="WP_166535810.1">
    <property type="nucleotide sequence ID" value="NZ_JAABLM010000002.1"/>
</dbReference>
<dbReference type="InterPro" id="IPR018490">
    <property type="entry name" value="cNMP-bd_dom_sf"/>
</dbReference>
<keyword evidence="4" id="KW-1185">Reference proteome</keyword>
<accession>A0ABW9Z567</accession>
<comment type="caution">
    <text evidence="3">The sequence shown here is derived from an EMBL/GenBank/DDBJ whole genome shotgun (WGS) entry which is preliminary data.</text>
</comment>
<evidence type="ECO:0000313" key="3">
    <source>
        <dbReference type="EMBL" id="NBL63983.1"/>
    </source>
</evidence>
<evidence type="ECO:0000256" key="1">
    <source>
        <dbReference type="SAM" id="Phobius"/>
    </source>
</evidence>
<dbReference type="Pfam" id="PF00027">
    <property type="entry name" value="cNMP_binding"/>
    <property type="match status" value="1"/>
</dbReference>
<gene>
    <name evidence="3" type="ORF">GV828_02080</name>
</gene>
<organism evidence="3 4">
    <name type="scientific">Flavobacterium ichthyis</name>
    <dbReference type="NCBI Taxonomy" id="2698827"/>
    <lineage>
        <taxon>Bacteria</taxon>
        <taxon>Pseudomonadati</taxon>
        <taxon>Bacteroidota</taxon>
        <taxon>Flavobacteriia</taxon>
        <taxon>Flavobacteriales</taxon>
        <taxon>Flavobacteriaceae</taxon>
        <taxon>Flavobacterium</taxon>
    </lineage>
</organism>
<keyword evidence="1" id="KW-0472">Membrane</keyword>
<proteinExistence type="predicted"/>
<dbReference type="Gene3D" id="2.60.120.10">
    <property type="entry name" value="Jelly Rolls"/>
    <property type="match status" value="1"/>
</dbReference>
<name>A0ABW9Z567_9FLAO</name>
<dbReference type="InterPro" id="IPR000595">
    <property type="entry name" value="cNMP-bd_dom"/>
</dbReference>
<evidence type="ECO:0000259" key="2">
    <source>
        <dbReference type="Pfam" id="PF00027"/>
    </source>
</evidence>
<evidence type="ECO:0000313" key="4">
    <source>
        <dbReference type="Proteomes" id="UP000798602"/>
    </source>
</evidence>
<reference evidence="4" key="1">
    <citation type="submission" date="2020-01" db="EMBL/GenBank/DDBJ databases">
        <title>Sphingomonas sp. strain CSW-10.</title>
        <authorList>
            <person name="Chen W.-M."/>
        </authorList>
    </citation>
    <scope>NUCLEOTIDE SEQUENCE [LARGE SCALE GENOMIC DNA]</scope>
    <source>
        <strain evidence="4">NST-5</strain>
    </source>
</reference>
<dbReference type="CDD" id="cd00038">
    <property type="entry name" value="CAP_ED"/>
    <property type="match status" value="1"/>
</dbReference>
<dbReference type="EMBL" id="JAABLM010000002">
    <property type="protein sequence ID" value="NBL63983.1"/>
    <property type="molecule type" value="Genomic_DNA"/>
</dbReference>
<keyword evidence="1" id="KW-0812">Transmembrane</keyword>